<evidence type="ECO:0000256" key="1">
    <source>
        <dbReference type="SAM" id="Phobius"/>
    </source>
</evidence>
<name>A0ABU8XIT2_9BURK</name>
<feature type="transmembrane region" description="Helical" evidence="1">
    <location>
        <begin position="184"/>
        <end position="203"/>
    </location>
</feature>
<sequence length="255" mass="28175">MTSEFNYPILLFIVALFVLSFAAWFGRAVLRRRRPADDGASEDFGVILGATLGLAGLIIGFTFSMAVGRYDQRKNLEEAEANAIGTEYVRADLIPAADGAKVRALLSAYTDQRIQFYTTRDKLELQQVNDRTLRLQDELWNAVKAPALAQPNPVSALVVAGMNDVLNSQGYTQAAWWNRIPPSAWMLMFAIAISSNLLIGVGLRSSARRPYLLLVLPLVLSLAFLLIADIDTPRAGFIHVVPQNLLALKESMRPR</sequence>
<feature type="transmembrane region" description="Helical" evidence="1">
    <location>
        <begin position="46"/>
        <end position="67"/>
    </location>
</feature>
<reference evidence="2 3" key="1">
    <citation type="submission" date="2024-03" db="EMBL/GenBank/DDBJ databases">
        <title>Novel species of the genus Variovorax.</title>
        <authorList>
            <person name="Liu Q."/>
            <person name="Xin Y.-H."/>
        </authorList>
    </citation>
    <scope>NUCLEOTIDE SEQUENCE [LARGE SCALE GENOMIC DNA]</scope>
    <source>
        <strain evidence="2 3">KACC 18901</strain>
    </source>
</reference>
<dbReference type="Proteomes" id="UP001367030">
    <property type="component" value="Unassembled WGS sequence"/>
</dbReference>
<organism evidence="2 3">
    <name type="scientific">Variovorax robiniae</name>
    <dbReference type="NCBI Taxonomy" id="1836199"/>
    <lineage>
        <taxon>Bacteria</taxon>
        <taxon>Pseudomonadati</taxon>
        <taxon>Pseudomonadota</taxon>
        <taxon>Betaproteobacteria</taxon>
        <taxon>Burkholderiales</taxon>
        <taxon>Comamonadaceae</taxon>
        <taxon>Variovorax</taxon>
    </lineage>
</organism>
<protein>
    <recommendedName>
        <fullName evidence="4">DUF4239 domain-containing protein</fullName>
    </recommendedName>
</protein>
<dbReference type="Pfam" id="PF14023">
    <property type="entry name" value="Bestrophin-like"/>
    <property type="match status" value="1"/>
</dbReference>
<keyword evidence="1" id="KW-0812">Transmembrane</keyword>
<accession>A0ABU8XIT2</accession>
<feature type="transmembrane region" description="Helical" evidence="1">
    <location>
        <begin position="6"/>
        <end position="25"/>
    </location>
</feature>
<evidence type="ECO:0008006" key="4">
    <source>
        <dbReference type="Google" id="ProtNLM"/>
    </source>
</evidence>
<comment type="caution">
    <text evidence="2">The sequence shown here is derived from an EMBL/GenBank/DDBJ whole genome shotgun (WGS) entry which is preliminary data.</text>
</comment>
<dbReference type="InterPro" id="IPR025333">
    <property type="entry name" value="DUF4239"/>
</dbReference>
<dbReference type="EMBL" id="JBBKZS010000036">
    <property type="protein sequence ID" value="MEJ8859738.1"/>
    <property type="molecule type" value="Genomic_DNA"/>
</dbReference>
<gene>
    <name evidence="2" type="ORF">WKW79_34645</name>
</gene>
<evidence type="ECO:0000313" key="3">
    <source>
        <dbReference type="Proteomes" id="UP001367030"/>
    </source>
</evidence>
<keyword evidence="3" id="KW-1185">Reference proteome</keyword>
<evidence type="ECO:0000313" key="2">
    <source>
        <dbReference type="EMBL" id="MEJ8859738.1"/>
    </source>
</evidence>
<keyword evidence="1" id="KW-0472">Membrane</keyword>
<dbReference type="RefSeq" id="WP_340339773.1">
    <property type="nucleotide sequence ID" value="NZ_JBBKZS010000036.1"/>
</dbReference>
<keyword evidence="1" id="KW-1133">Transmembrane helix</keyword>
<proteinExistence type="predicted"/>
<feature type="transmembrane region" description="Helical" evidence="1">
    <location>
        <begin position="210"/>
        <end position="228"/>
    </location>
</feature>